<dbReference type="EMBL" id="LAQU01000002">
    <property type="protein sequence ID" value="KKB64940.1"/>
    <property type="molecule type" value="Genomic_DNA"/>
</dbReference>
<dbReference type="PATRIC" id="fig|28092.6.peg.677"/>
<protein>
    <submittedName>
        <fullName evidence="1">Integrase</fullName>
    </submittedName>
</protein>
<name>A0A0F5K4R1_9BURK</name>
<sequence>MPGFQRFRNAMATMSDIEMMDRIRKVQFDLAKLGLRNAVETDVWNVIFFDR</sequence>
<accession>A0A0F5K4R1</accession>
<dbReference type="Proteomes" id="UP000033618">
    <property type="component" value="Unassembled WGS sequence"/>
</dbReference>
<evidence type="ECO:0000313" key="2">
    <source>
        <dbReference type="Proteomes" id="UP000033618"/>
    </source>
</evidence>
<evidence type="ECO:0000313" key="1">
    <source>
        <dbReference type="EMBL" id="KKB64940.1"/>
    </source>
</evidence>
<organism evidence="1 2">
    <name type="scientific">Robbsia andropogonis</name>
    <dbReference type="NCBI Taxonomy" id="28092"/>
    <lineage>
        <taxon>Bacteria</taxon>
        <taxon>Pseudomonadati</taxon>
        <taxon>Pseudomonadota</taxon>
        <taxon>Betaproteobacteria</taxon>
        <taxon>Burkholderiales</taxon>
        <taxon>Burkholderiaceae</taxon>
        <taxon>Robbsia</taxon>
    </lineage>
</organism>
<dbReference type="AlphaFoldDB" id="A0A0F5K4R1"/>
<proteinExistence type="predicted"/>
<gene>
    <name evidence="1" type="ORF">WM40_02870</name>
</gene>
<reference evidence="1 2" key="1">
    <citation type="submission" date="2015-03" db="EMBL/GenBank/DDBJ databases">
        <title>Draft Genome Sequence of Burkholderia andropogonis type strain ICMP2807, isolated from Sorghum bicolor.</title>
        <authorList>
            <person name="Lopes-Santos L."/>
            <person name="Castro D.B."/>
            <person name="Ottoboni L.M."/>
            <person name="Park D."/>
            <person name="Weirc B.S."/>
            <person name="Destefano S.A."/>
        </authorList>
    </citation>
    <scope>NUCLEOTIDE SEQUENCE [LARGE SCALE GENOMIC DNA]</scope>
    <source>
        <strain evidence="1 2">ICMP2807</strain>
    </source>
</reference>
<keyword evidence="2" id="KW-1185">Reference proteome</keyword>
<comment type="caution">
    <text evidence="1">The sequence shown here is derived from an EMBL/GenBank/DDBJ whole genome shotgun (WGS) entry which is preliminary data.</text>
</comment>